<proteinExistence type="predicted"/>
<keyword evidence="2" id="KW-1185">Reference proteome</keyword>
<dbReference type="InterPro" id="IPR002347">
    <property type="entry name" value="SDR_fam"/>
</dbReference>
<dbReference type="AlphaFoldDB" id="A0AAE0M5L8"/>
<dbReference type="EMBL" id="JAUEPO010000006">
    <property type="protein sequence ID" value="KAK3320147.1"/>
    <property type="molecule type" value="Genomic_DNA"/>
</dbReference>
<dbReference type="InterPro" id="IPR052184">
    <property type="entry name" value="SDR_enzymes"/>
</dbReference>
<reference evidence="1" key="1">
    <citation type="journal article" date="2023" name="Mol. Phylogenet. Evol.">
        <title>Genome-scale phylogeny and comparative genomics of the fungal order Sordariales.</title>
        <authorList>
            <person name="Hensen N."/>
            <person name="Bonometti L."/>
            <person name="Westerberg I."/>
            <person name="Brannstrom I.O."/>
            <person name="Guillou S."/>
            <person name="Cros-Aarteil S."/>
            <person name="Calhoun S."/>
            <person name="Haridas S."/>
            <person name="Kuo A."/>
            <person name="Mondo S."/>
            <person name="Pangilinan J."/>
            <person name="Riley R."/>
            <person name="LaButti K."/>
            <person name="Andreopoulos B."/>
            <person name="Lipzen A."/>
            <person name="Chen C."/>
            <person name="Yan M."/>
            <person name="Daum C."/>
            <person name="Ng V."/>
            <person name="Clum A."/>
            <person name="Steindorff A."/>
            <person name="Ohm R.A."/>
            <person name="Martin F."/>
            <person name="Silar P."/>
            <person name="Natvig D.O."/>
            <person name="Lalanne C."/>
            <person name="Gautier V."/>
            <person name="Ament-Velasquez S.L."/>
            <person name="Kruys A."/>
            <person name="Hutchinson M.I."/>
            <person name="Powell A.J."/>
            <person name="Barry K."/>
            <person name="Miller A.N."/>
            <person name="Grigoriev I.V."/>
            <person name="Debuchy R."/>
            <person name="Gladieux P."/>
            <person name="Hiltunen Thoren M."/>
            <person name="Johannesson H."/>
        </authorList>
    </citation>
    <scope>NUCLEOTIDE SEQUENCE</scope>
    <source>
        <strain evidence="1">SMH4131-1</strain>
    </source>
</reference>
<dbReference type="PRINTS" id="PR00081">
    <property type="entry name" value="GDHRDH"/>
</dbReference>
<reference evidence="1" key="2">
    <citation type="submission" date="2023-06" db="EMBL/GenBank/DDBJ databases">
        <authorList>
            <consortium name="Lawrence Berkeley National Laboratory"/>
            <person name="Haridas S."/>
            <person name="Hensen N."/>
            <person name="Bonometti L."/>
            <person name="Westerberg I."/>
            <person name="Brannstrom I.O."/>
            <person name="Guillou S."/>
            <person name="Cros-Aarteil S."/>
            <person name="Calhoun S."/>
            <person name="Kuo A."/>
            <person name="Mondo S."/>
            <person name="Pangilinan J."/>
            <person name="Riley R."/>
            <person name="Labutti K."/>
            <person name="Andreopoulos B."/>
            <person name="Lipzen A."/>
            <person name="Chen C."/>
            <person name="Yanf M."/>
            <person name="Daum C."/>
            <person name="Ng V."/>
            <person name="Clum A."/>
            <person name="Steindorff A."/>
            <person name="Ohm R."/>
            <person name="Martin F."/>
            <person name="Silar P."/>
            <person name="Natvig D."/>
            <person name="Lalanne C."/>
            <person name="Gautier V."/>
            <person name="Ament-Velasquez S.L."/>
            <person name="Kruys A."/>
            <person name="Hutchinson M.I."/>
            <person name="Powell A.J."/>
            <person name="Barry K."/>
            <person name="Miller A.N."/>
            <person name="Grigoriev I.V."/>
            <person name="Debuchy R."/>
            <person name="Gladieux P."/>
            <person name="Thoren M.H."/>
            <person name="Johannesson H."/>
        </authorList>
    </citation>
    <scope>NUCLEOTIDE SEQUENCE</scope>
    <source>
        <strain evidence="1">SMH4131-1</strain>
    </source>
</reference>
<dbReference type="SUPFAM" id="SSF51735">
    <property type="entry name" value="NAD(P)-binding Rossmann-fold domains"/>
    <property type="match status" value="1"/>
</dbReference>
<evidence type="ECO:0000313" key="1">
    <source>
        <dbReference type="EMBL" id="KAK3320147.1"/>
    </source>
</evidence>
<dbReference type="Proteomes" id="UP001286456">
    <property type="component" value="Unassembled WGS sequence"/>
</dbReference>
<comment type="caution">
    <text evidence="1">The sequence shown here is derived from an EMBL/GenBank/DDBJ whole genome shotgun (WGS) entry which is preliminary data.</text>
</comment>
<dbReference type="Pfam" id="PF00106">
    <property type="entry name" value="adh_short"/>
    <property type="match status" value="1"/>
</dbReference>
<accession>A0AAE0M5L8</accession>
<evidence type="ECO:0000313" key="2">
    <source>
        <dbReference type="Proteomes" id="UP001286456"/>
    </source>
</evidence>
<dbReference type="PANTHER" id="PTHR45458:SF1">
    <property type="entry name" value="SHORT CHAIN DEHYDROGENASE"/>
    <property type="match status" value="1"/>
</dbReference>
<dbReference type="Gene3D" id="3.40.50.720">
    <property type="entry name" value="NAD(P)-binding Rossmann-like Domain"/>
    <property type="match status" value="1"/>
</dbReference>
<protein>
    <submittedName>
        <fullName evidence="1">Uncharacterized protein</fullName>
    </submittedName>
</protein>
<name>A0AAE0M5L8_9PEZI</name>
<dbReference type="GO" id="GO:0016616">
    <property type="term" value="F:oxidoreductase activity, acting on the CH-OH group of donors, NAD or NADP as acceptor"/>
    <property type="evidence" value="ECO:0007669"/>
    <property type="project" value="TreeGrafter"/>
</dbReference>
<gene>
    <name evidence="1" type="ORF">B0T19DRAFT_433963</name>
</gene>
<dbReference type="InterPro" id="IPR036291">
    <property type="entry name" value="NAD(P)-bd_dom_sf"/>
</dbReference>
<organism evidence="1 2">
    <name type="scientific">Cercophora scortea</name>
    <dbReference type="NCBI Taxonomy" id="314031"/>
    <lineage>
        <taxon>Eukaryota</taxon>
        <taxon>Fungi</taxon>
        <taxon>Dikarya</taxon>
        <taxon>Ascomycota</taxon>
        <taxon>Pezizomycotina</taxon>
        <taxon>Sordariomycetes</taxon>
        <taxon>Sordariomycetidae</taxon>
        <taxon>Sordariales</taxon>
        <taxon>Lasiosphaeriaceae</taxon>
        <taxon>Cercophora</taxon>
    </lineage>
</organism>
<dbReference type="PANTHER" id="PTHR45458">
    <property type="entry name" value="SHORT-CHAIN DEHYDROGENASE/REDUCTASE SDR"/>
    <property type="match status" value="1"/>
</dbReference>
<sequence>MSLTIVLISGASRGLGKGLLEIFLARPDHIVIAANRNADSPTSKALNDLPKGAGSRLIVVKVDSTVETEAFDAVKQLEAEGIDHLDIVIANAGISFAWPTVADLKVADLRTHMESNVYGVVWLYQATAPLLRKSENPKWITMGSGAGWLENQYPAPNAAYAPSKVAVHWLTKRINGEEDKIAAFITDPGWVQTETGNTSAKHYGFEQAPLPILDSVTGLVSVIDVATKESHGGQLWGYDGKKQAW</sequence>